<sequence length="108" mass="11877">MAKHCLSQPPKQHPSFGTFDLLATAYPIAHFFLSHPAACPLHQLTPSPHPLAISNGYASMLNTLFDNPLLTPAHDNVLAVSPPMVTNCFRHRSSLPLSTWSSLQEHIQ</sequence>
<evidence type="ECO:0000313" key="1">
    <source>
        <dbReference type="EMBL" id="PUZ70906.1"/>
    </source>
</evidence>
<protein>
    <submittedName>
        <fullName evidence="1">Uncharacterized protein</fullName>
    </submittedName>
</protein>
<evidence type="ECO:0000313" key="2">
    <source>
        <dbReference type="Proteomes" id="UP000244336"/>
    </source>
</evidence>
<accession>A0A2T7ESU6</accession>
<dbReference type="EMBL" id="CM009750">
    <property type="protein sequence ID" value="PUZ70906.1"/>
    <property type="molecule type" value="Genomic_DNA"/>
</dbReference>
<dbReference type="Proteomes" id="UP000244336">
    <property type="component" value="Chromosome 2"/>
</dbReference>
<dbReference type="AlphaFoldDB" id="A0A2T7ESU6"/>
<organism evidence="1 2">
    <name type="scientific">Panicum hallii var. hallii</name>
    <dbReference type="NCBI Taxonomy" id="1504633"/>
    <lineage>
        <taxon>Eukaryota</taxon>
        <taxon>Viridiplantae</taxon>
        <taxon>Streptophyta</taxon>
        <taxon>Embryophyta</taxon>
        <taxon>Tracheophyta</taxon>
        <taxon>Spermatophyta</taxon>
        <taxon>Magnoliopsida</taxon>
        <taxon>Liliopsida</taxon>
        <taxon>Poales</taxon>
        <taxon>Poaceae</taxon>
        <taxon>PACMAD clade</taxon>
        <taxon>Panicoideae</taxon>
        <taxon>Panicodae</taxon>
        <taxon>Paniceae</taxon>
        <taxon>Panicinae</taxon>
        <taxon>Panicum</taxon>
        <taxon>Panicum sect. Panicum</taxon>
    </lineage>
</organism>
<proteinExistence type="predicted"/>
<name>A0A2T7ESU6_9POAL</name>
<gene>
    <name evidence="1" type="ORF">GQ55_2G273500</name>
</gene>
<dbReference type="Gramene" id="PUZ70906">
    <property type="protein sequence ID" value="PUZ70906"/>
    <property type="gene ID" value="GQ55_2G273500"/>
</dbReference>
<keyword evidence="2" id="KW-1185">Reference proteome</keyword>
<reference evidence="1 2" key="1">
    <citation type="submission" date="2018-04" db="EMBL/GenBank/DDBJ databases">
        <title>WGS assembly of Panicum hallii var. hallii HAL2.</title>
        <authorList>
            <person name="Lovell J."/>
            <person name="Jenkins J."/>
            <person name="Lowry D."/>
            <person name="Mamidi S."/>
            <person name="Sreedasyam A."/>
            <person name="Weng X."/>
            <person name="Barry K."/>
            <person name="Bonette J."/>
            <person name="Campitelli B."/>
            <person name="Daum C."/>
            <person name="Gordon S."/>
            <person name="Gould B."/>
            <person name="Lipzen A."/>
            <person name="MacQueen A."/>
            <person name="Palacio-Mejia J."/>
            <person name="Plott C."/>
            <person name="Shakirov E."/>
            <person name="Shu S."/>
            <person name="Yoshinaga Y."/>
            <person name="Zane M."/>
            <person name="Rokhsar D."/>
            <person name="Grimwood J."/>
            <person name="Schmutz J."/>
            <person name="Juenger T."/>
        </authorList>
    </citation>
    <scope>NUCLEOTIDE SEQUENCE [LARGE SCALE GENOMIC DNA]</scope>
    <source>
        <strain evidence="2">cv. HAL2</strain>
    </source>
</reference>